<evidence type="ECO:0000313" key="2">
    <source>
        <dbReference type="Proteomes" id="UP000248066"/>
    </source>
</evidence>
<dbReference type="InterPro" id="IPR012166">
    <property type="entry name" value="Uncharacterised_RocB"/>
</dbReference>
<keyword evidence="2" id="KW-1185">Reference proteome</keyword>
<dbReference type="Proteomes" id="UP000248066">
    <property type="component" value="Unassembled WGS sequence"/>
</dbReference>
<dbReference type="EMBL" id="PDOF01000001">
    <property type="protein sequence ID" value="PYZ98537.1"/>
    <property type="molecule type" value="Genomic_DNA"/>
</dbReference>
<evidence type="ECO:0000313" key="1">
    <source>
        <dbReference type="EMBL" id="PYZ98537.1"/>
    </source>
</evidence>
<dbReference type="InterPro" id="IPR002933">
    <property type="entry name" value="Peptidase_M20"/>
</dbReference>
<name>A0A2W0HBI3_9BACI</name>
<reference evidence="1 2" key="1">
    <citation type="submission" date="2017-10" db="EMBL/GenBank/DDBJ databases">
        <title>Bacillus sp. nov., a halophilic bacterium isolated from a Yangshapao Lake.</title>
        <authorList>
            <person name="Wang H."/>
        </authorList>
    </citation>
    <scope>NUCLEOTIDE SEQUENCE [LARGE SCALE GENOMIC DNA]</scope>
    <source>
        <strain evidence="1 2">YSP-3</strain>
    </source>
</reference>
<dbReference type="PANTHER" id="PTHR43808:SF27">
    <property type="entry name" value="PROTEIN ROCB"/>
    <property type="match status" value="1"/>
</dbReference>
<organism evidence="1 2">
    <name type="scientific">Alteribacter lacisalsi</name>
    <dbReference type="NCBI Taxonomy" id="2045244"/>
    <lineage>
        <taxon>Bacteria</taxon>
        <taxon>Bacillati</taxon>
        <taxon>Bacillota</taxon>
        <taxon>Bacilli</taxon>
        <taxon>Bacillales</taxon>
        <taxon>Bacillaceae</taxon>
        <taxon>Alteribacter</taxon>
    </lineage>
</organism>
<dbReference type="Gene3D" id="3.40.630.10">
    <property type="entry name" value="Zn peptidases"/>
    <property type="match status" value="1"/>
</dbReference>
<protein>
    <recommendedName>
        <fullName evidence="3">M20/M25/M40 family metallo-hydrolase</fullName>
    </recommendedName>
</protein>
<dbReference type="Pfam" id="PF01546">
    <property type="entry name" value="Peptidase_M20"/>
    <property type="match status" value="1"/>
</dbReference>
<dbReference type="RefSeq" id="WP_110518506.1">
    <property type="nucleotide sequence ID" value="NZ_PDOF01000001.1"/>
</dbReference>
<gene>
    <name evidence="1" type="ORF">CR205_08105</name>
</gene>
<evidence type="ECO:0008006" key="3">
    <source>
        <dbReference type="Google" id="ProtNLM"/>
    </source>
</evidence>
<dbReference type="PANTHER" id="PTHR43808">
    <property type="entry name" value="ACETYLORNITHINE DEACETYLASE"/>
    <property type="match status" value="1"/>
</dbReference>
<dbReference type="InterPro" id="IPR050072">
    <property type="entry name" value="Peptidase_M20A"/>
</dbReference>
<sequence>MGKWQTGDQLKELTISLCEYASVTGSEEEIGIMEFVDYQLRRLSYFKQNKGHLKTHYTADGRKYVSALVKSRKKTKKTLIIMGHLDVVDVEDYGEWKHLAFRPREFTEQMTAGKDHLPEDVRHDLENGNWLFGRGVMDMKAGIALCMRMIEKAGEGAFDGNILMLAVPDEEVNSTGMREAAGKLLELADTHDLDYKMAWNTEPVFSGYPGDEHLYVYRGSLGKVLPGFYCYGEEAHVAEPFSGLNGNFMASYLNNALELNPDFTEKEGVQKTPPPTSLIQKDLKTDYSTQIPHTAVVLFNLLFMKKQMKDVTDELLVLASETAEQIAKAYSEREKAFAQVHGYEPEKKKIRILTYEELWHHAVKHHGLEEVKRQVSFIQANESQLDDREITIHTVHHIAGFCKDLAPMIVLFYTPPFYPAVESAGHPLVNKVVEKVMEEADAVQNREVLDYPYFPGLSDLSYLQLPDTKRSLDTMLKNMPLWEVTYDLPLQAMEKLSVPVMNFGPFGRGAHSWTERLEMTYSFHELPAIMEVGIHEVFK</sequence>
<dbReference type="SUPFAM" id="SSF53187">
    <property type="entry name" value="Zn-dependent exopeptidases"/>
    <property type="match status" value="1"/>
</dbReference>
<comment type="caution">
    <text evidence="1">The sequence shown here is derived from an EMBL/GenBank/DDBJ whole genome shotgun (WGS) entry which is preliminary data.</text>
</comment>
<proteinExistence type="predicted"/>
<dbReference type="GO" id="GO:0016787">
    <property type="term" value="F:hydrolase activity"/>
    <property type="evidence" value="ECO:0007669"/>
    <property type="project" value="InterPro"/>
</dbReference>
<dbReference type="OrthoDB" id="9815360at2"/>
<accession>A0A2W0HBI3</accession>
<dbReference type="AlphaFoldDB" id="A0A2W0HBI3"/>
<dbReference type="PIRSF" id="PIRSF010386">
    <property type="entry name" value="RocB"/>
    <property type="match status" value="1"/>
</dbReference>